<proteinExistence type="inferred from homology"/>
<dbReference type="GO" id="GO:0015935">
    <property type="term" value="C:small ribosomal subunit"/>
    <property type="evidence" value="ECO:0007669"/>
    <property type="project" value="TreeGrafter"/>
</dbReference>
<dbReference type="GO" id="GO:0006412">
    <property type="term" value="P:translation"/>
    <property type="evidence" value="ECO:0007669"/>
    <property type="project" value="InterPro"/>
</dbReference>
<dbReference type="PROSITE" id="PS00360">
    <property type="entry name" value="RIBOSOMAL_S9"/>
    <property type="match status" value="1"/>
</dbReference>
<keyword evidence="2 4" id="KW-0689">Ribosomal protein</keyword>
<dbReference type="EMBL" id="JALLKP010000003">
    <property type="protein sequence ID" value="KAK2195904.1"/>
    <property type="molecule type" value="Genomic_DNA"/>
</dbReference>
<comment type="caution">
    <text evidence="5">The sequence shown here is derived from an EMBL/GenBank/DDBJ whole genome shotgun (WGS) entry which is preliminary data.</text>
</comment>
<dbReference type="InterPro" id="IPR020574">
    <property type="entry name" value="Ribosomal_uS9_CS"/>
</dbReference>
<reference evidence="5" key="1">
    <citation type="journal article" date="2023" name="Nat. Microbiol.">
        <title>Babesia duncani multi-omics identifies virulence factors and drug targets.</title>
        <authorList>
            <person name="Singh P."/>
            <person name="Lonardi S."/>
            <person name="Liang Q."/>
            <person name="Vydyam P."/>
            <person name="Khabirova E."/>
            <person name="Fang T."/>
            <person name="Gihaz S."/>
            <person name="Thekkiniath J."/>
            <person name="Munshi M."/>
            <person name="Abel S."/>
            <person name="Ciampossin L."/>
            <person name="Batugedara G."/>
            <person name="Gupta M."/>
            <person name="Lu X.M."/>
            <person name="Lenz T."/>
            <person name="Chakravarty S."/>
            <person name="Cornillot E."/>
            <person name="Hu Y."/>
            <person name="Ma W."/>
            <person name="Gonzalez L.M."/>
            <person name="Sanchez S."/>
            <person name="Estrada K."/>
            <person name="Sanchez-Flores A."/>
            <person name="Montero E."/>
            <person name="Harb O.S."/>
            <person name="Le Roch K.G."/>
            <person name="Mamoun C.B."/>
        </authorList>
    </citation>
    <scope>NUCLEOTIDE SEQUENCE</scope>
    <source>
        <strain evidence="5">WA1</strain>
    </source>
</reference>
<sequence>MEAAWLAAEAGIITKKEIQTQVIRAPSFSPDKTPFLIQDLFQTRNRPLEQHVQQQSQAEKPVPIIKYESDPNLGPVEQILSTNTPADVRKLFWHAGAWWRTIAQGSGTCCRSTAWVKIIRGSGQVIVNNNEDVYWRWHRFYNRMDVLEPLYLANVAGTFDVYIALSGGGTSGQAKAARVALARALLDSCPECQGTLASALVEDIRQKMPKMPGRIGARAQRKWRKR</sequence>
<dbReference type="InterPro" id="IPR014721">
    <property type="entry name" value="Ribsml_uS5_D2-typ_fold_subgr"/>
</dbReference>
<dbReference type="PANTHER" id="PTHR21569:SF1">
    <property type="entry name" value="SMALL RIBOSOMAL SUBUNIT PROTEIN US9M"/>
    <property type="match status" value="1"/>
</dbReference>
<evidence type="ECO:0000313" key="5">
    <source>
        <dbReference type="EMBL" id="KAK2195904.1"/>
    </source>
</evidence>
<evidence type="ECO:0000313" key="6">
    <source>
        <dbReference type="Proteomes" id="UP001214638"/>
    </source>
</evidence>
<dbReference type="InterPro" id="IPR000754">
    <property type="entry name" value="Ribosomal_uS9"/>
</dbReference>
<evidence type="ECO:0000256" key="1">
    <source>
        <dbReference type="ARBA" id="ARBA00005251"/>
    </source>
</evidence>
<dbReference type="PANTHER" id="PTHR21569">
    <property type="entry name" value="RIBOSOMAL PROTEIN S9"/>
    <property type="match status" value="1"/>
</dbReference>
<evidence type="ECO:0000256" key="4">
    <source>
        <dbReference type="RuleBase" id="RU003815"/>
    </source>
</evidence>
<dbReference type="Gene3D" id="3.30.230.10">
    <property type="match status" value="1"/>
</dbReference>
<dbReference type="KEGG" id="bdw:94336799"/>
<organism evidence="5 6">
    <name type="scientific">Babesia duncani</name>
    <dbReference type="NCBI Taxonomy" id="323732"/>
    <lineage>
        <taxon>Eukaryota</taxon>
        <taxon>Sar</taxon>
        <taxon>Alveolata</taxon>
        <taxon>Apicomplexa</taxon>
        <taxon>Aconoidasida</taxon>
        <taxon>Piroplasmida</taxon>
        <taxon>Babesiidae</taxon>
        <taxon>Babesia</taxon>
    </lineage>
</organism>
<protein>
    <submittedName>
        <fullName evidence="5">Bifunctional Ribosomal protein S9/Ribosomal protein S9</fullName>
    </submittedName>
</protein>
<gene>
    <name evidence="5" type="ORF">BdWA1_002502</name>
</gene>
<keyword evidence="6" id="KW-1185">Reference proteome</keyword>
<dbReference type="InterPro" id="IPR020568">
    <property type="entry name" value="Ribosomal_Su5_D2-typ_SF"/>
</dbReference>
<dbReference type="GeneID" id="94336799"/>
<evidence type="ECO:0000256" key="3">
    <source>
        <dbReference type="ARBA" id="ARBA00023274"/>
    </source>
</evidence>
<dbReference type="SUPFAM" id="SSF54211">
    <property type="entry name" value="Ribosomal protein S5 domain 2-like"/>
    <property type="match status" value="1"/>
</dbReference>
<dbReference type="AlphaFoldDB" id="A0AAD9PJL6"/>
<dbReference type="Pfam" id="PF00380">
    <property type="entry name" value="Ribosomal_S9"/>
    <property type="match status" value="1"/>
</dbReference>
<dbReference type="RefSeq" id="XP_067802746.1">
    <property type="nucleotide sequence ID" value="XM_067947524.1"/>
</dbReference>
<evidence type="ECO:0000256" key="2">
    <source>
        <dbReference type="ARBA" id="ARBA00022980"/>
    </source>
</evidence>
<comment type="similarity">
    <text evidence="1 4">Belongs to the universal ribosomal protein uS9 family.</text>
</comment>
<name>A0AAD9PJL6_9APIC</name>
<accession>A0AAD9PJL6</accession>
<dbReference type="GO" id="GO:0003735">
    <property type="term" value="F:structural constituent of ribosome"/>
    <property type="evidence" value="ECO:0007669"/>
    <property type="project" value="InterPro"/>
</dbReference>
<dbReference type="GO" id="GO:0003723">
    <property type="term" value="F:RNA binding"/>
    <property type="evidence" value="ECO:0007669"/>
    <property type="project" value="TreeGrafter"/>
</dbReference>
<keyword evidence="3 4" id="KW-0687">Ribonucleoprotein</keyword>
<dbReference type="Proteomes" id="UP001214638">
    <property type="component" value="Unassembled WGS sequence"/>
</dbReference>